<feature type="transmembrane region" description="Helical" evidence="19">
    <location>
        <begin position="65"/>
        <end position="87"/>
    </location>
</feature>
<keyword evidence="17" id="KW-1208">Phospholipid metabolism</keyword>
<comment type="subcellular location">
    <subcellularLocation>
        <location evidence="2">Cell membrane</location>
        <topology evidence="2">Multi-pass membrane protein</topology>
    </subcellularLocation>
</comment>
<dbReference type="PROSITE" id="PS01315">
    <property type="entry name" value="CDS"/>
    <property type="match status" value="1"/>
</dbReference>
<evidence type="ECO:0000256" key="6">
    <source>
        <dbReference type="ARBA" id="ARBA00012487"/>
    </source>
</evidence>
<feature type="transmembrane region" description="Helical" evidence="19">
    <location>
        <begin position="126"/>
        <end position="145"/>
    </location>
</feature>
<keyword evidence="13 19" id="KW-1133">Transmembrane helix</keyword>
<accession>Q021Z6</accession>
<gene>
    <name evidence="20" type="ordered locus">Acid_3240</name>
</gene>
<dbReference type="PROSITE" id="PS51257">
    <property type="entry name" value="PROKAR_LIPOPROTEIN"/>
    <property type="match status" value="1"/>
</dbReference>
<evidence type="ECO:0000256" key="2">
    <source>
        <dbReference type="ARBA" id="ARBA00004651"/>
    </source>
</evidence>
<dbReference type="EMBL" id="CP000473">
    <property type="protein sequence ID" value="ABJ84217.1"/>
    <property type="molecule type" value="Genomic_DNA"/>
</dbReference>
<dbReference type="KEGG" id="sus:Acid_3240"/>
<keyword evidence="8" id="KW-1003">Cell membrane</keyword>
<keyword evidence="12 18" id="KW-0548">Nucleotidyltransferase</keyword>
<dbReference type="STRING" id="234267.Acid_3240"/>
<dbReference type="AlphaFoldDB" id="Q021Z6"/>
<comment type="pathway">
    <text evidence="3 18">Phospholipid metabolism; CDP-diacylglycerol biosynthesis; CDP-diacylglycerol from sn-glycerol 3-phosphate: step 3/3.</text>
</comment>
<dbReference type="Pfam" id="PF01148">
    <property type="entry name" value="CTP_transf_1"/>
    <property type="match status" value="1"/>
</dbReference>
<comment type="similarity">
    <text evidence="5 18">Belongs to the CDS family.</text>
</comment>
<dbReference type="GO" id="GO:0005886">
    <property type="term" value="C:plasma membrane"/>
    <property type="evidence" value="ECO:0007669"/>
    <property type="project" value="UniProtKB-SubCell"/>
</dbReference>
<dbReference type="EC" id="2.7.7.41" evidence="6 18"/>
<protein>
    <recommendedName>
        <fullName evidence="7 18">Phosphatidate cytidylyltransferase</fullName>
        <ecNumber evidence="6 18">2.7.7.41</ecNumber>
    </recommendedName>
</protein>
<keyword evidence="9" id="KW-0444">Lipid biosynthesis</keyword>
<evidence type="ECO:0000256" key="10">
    <source>
        <dbReference type="ARBA" id="ARBA00022679"/>
    </source>
</evidence>
<reference evidence="20" key="1">
    <citation type="submission" date="2006-10" db="EMBL/GenBank/DDBJ databases">
        <title>Complete sequence of Solibacter usitatus Ellin6076.</title>
        <authorList>
            <consortium name="US DOE Joint Genome Institute"/>
            <person name="Copeland A."/>
            <person name="Lucas S."/>
            <person name="Lapidus A."/>
            <person name="Barry K."/>
            <person name="Detter J.C."/>
            <person name="Glavina del Rio T."/>
            <person name="Hammon N."/>
            <person name="Israni S."/>
            <person name="Dalin E."/>
            <person name="Tice H."/>
            <person name="Pitluck S."/>
            <person name="Thompson L.S."/>
            <person name="Brettin T."/>
            <person name="Bruce D."/>
            <person name="Han C."/>
            <person name="Tapia R."/>
            <person name="Gilna P."/>
            <person name="Schmutz J."/>
            <person name="Larimer F."/>
            <person name="Land M."/>
            <person name="Hauser L."/>
            <person name="Kyrpides N."/>
            <person name="Mikhailova N."/>
            <person name="Janssen P.H."/>
            <person name="Kuske C.R."/>
            <person name="Richardson P."/>
        </authorList>
    </citation>
    <scope>NUCLEOTIDE SEQUENCE</scope>
    <source>
        <strain evidence="20">Ellin6076</strain>
    </source>
</reference>
<dbReference type="HOGENOM" id="CLU_037294_3_1_0"/>
<evidence type="ECO:0000256" key="14">
    <source>
        <dbReference type="ARBA" id="ARBA00023098"/>
    </source>
</evidence>
<sequence precursor="true">MKRVLTALALIPIVGWVVLAANPSIFLGVLVVVSCLCYREYNDIAAGYGFGAPGVVGYGAGLLLLIWWDVHWLALVGMAIVALVMVMRDKELGHALPRAAFLLMGVVYIFGCWKCARPLREISPHWLMYGLALNWVGDIGAYYVGRPFGKHKLAPRVSPKKSWEGSIASVVTSGVLGTLYLQRFVPSVPLAEAIGLTIAANIAGQVGDLAESAMKRGANVKDSGVILPGHGGFLDRVDSTLFALPVIYGFLLLTHNA</sequence>
<dbReference type="GO" id="GO:0016024">
    <property type="term" value="P:CDP-diacylglycerol biosynthetic process"/>
    <property type="evidence" value="ECO:0007669"/>
    <property type="project" value="UniProtKB-UniPathway"/>
</dbReference>
<keyword evidence="10 18" id="KW-0808">Transferase</keyword>
<evidence type="ECO:0000256" key="4">
    <source>
        <dbReference type="ARBA" id="ARBA00005189"/>
    </source>
</evidence>
<keyword evidence="14" id="KW-0443">Lipid metabolism</keyword>
<evidence type="ECO:0000256" key="9">
    <source>
        <dbReference type="ARBA" id="ARBA00022516"/>
    </source>
</evidence>
<evidence type="ECO:0000256" key="18">
    <source>
        <dbReference type="RuleBase" id="RU003938"/>
    </source>
</evidence>
<evidence type="ECO:0000313" key="20">
    <source>
        <dbReference type="EMBL" id="ABJ84217.1"/>
    </source>
</evidence>
<dbReference type="OrthoDB" id="9799199at2"/>
<evidence type="ECO:0000256" key="1">
    <source>
        <dbReference type="ARBA" id="ARBA00001698"/>
    </source>
</evidence>
<dbReference type="eggNOG" id="COG4589">
    <property type="taxonomic scope" value="Bacteria"/>
</dbReference>
<keyword evidence="15 19" id="KW-0472">Membrane</keyword>
<evidence type="ECO:0000256" key="12">
    <source>
        <dbReference type="ARBA" id="ARBA00022695"/>
    </source>
</evidence>
<comment type="catalytic activity">
    <reaction evidence="1 18">
        <text>a 1,2-diacyl-sn-glycero-3-phosphate + CTP + H(+) = a CDP-1,2-diacyl-sn-glycerol + diphosphate</text>
        <dbReference type="Rhea" id="RHEA:16229"/>
        <dbReference type="ChEBI" id="CHEBI:15378"/>
        <dbReference type="ChEBI" id="CHEBI:33019"/>
        <dbReference type="ChEBI" id="CHEBI:37563"/>
        <dbReference type="ChEBI" id="CHEBI:58332"/>
        <dbReference type="ChEBI" id="CHEBI:58608"/>
        <dbReference type="EC" id="2.7.7.41"/>
    </reaction>
</comment>
<evidence type="ECO:0000256" key="3">
    <source>
        <dbReference type="ARBA" id="ARBA00005119"/>
    </source>
</evidence>
<evidence type="ECO:0000256" key="15">
    <source>
        <dbReference type="ARBA" id="ARBA00023136"/>
    </source>
</evidence>
<evidence type="ECO:0000256" key="11">
    <source>
        <dbReference type="ARBA" id="ARBA00022692"/>
    </source>
</evidence>
<evidence type="ECO:0000256" key="19">
    <source>
        <dbReference type="SAM" id="Phobius"/>
    </source>
</evidence>
<evidence type="ECO:0000256" key="13">
    <source>
        <dbReference type="ARBA" id="ARBA00022989"/>
    </source>
</evidence>
<proteinExistence type="inferred from homology"/>
<evidence type="ECO:0000256" key="17">
    <source>
        <dbReference type="ARBA" id="ARBA00023264"/>
    </source>
</evidence>
<feature type="transmembrane region" description="Helical" evidence="19">
    <location>
        <begin position="99"/>
        <end position="120"/>
    </location>
</feature>
<dbReference type="PANTHER" id="PTHR46382:SF1">
    <property type="entry name" value="PHOSPHATIDATE CYTIDYLYLTRANSFERASE"/>
    <property type="match status" value="1"/>
</dbReference>
<keyword evidence="11 18" id="KW-0812">Transmembrane</keyword>
<evidence type="ECO:0000256" key="7">
    <source>
        <dbReference type="ARBA" id="ARBA00019373"/>
    </source>
</evidence>
<evidence type="ECO:0000256" key="8">
    <source>
        <dbReference type="ARBA" id="ARBA00022475"/>
    </source>
</evidence>
<dbReference type="UniPathway" id="UPA00557">
    <property type="reaction ID" value="UER00614"/>
</dbReference>
<name>Q021Z6_SOLUE</name>
<dbReference type="FunCoup" id="Q021Z6">
    <property type="interactions" value="468"/>
</dbReference>
<evidence type="ECO:0000256" key="5">
    <source>
        <dbReference type="ARBA" id="ARBA00010185"/>
    </source>
</evidence>
<keyword evidence="16" id="KW-0594">Phospholipid biosynthesis</keyword>
<organism evidence="20">
    <name type="scientific">Solibacter usitatus (strain Ellin6076)</name>
    <dbReference type="NCBI Taxonomy" id="234267"/>
    <lineage>
        <taxon>Bacteria</taxon>
        <taxon>Pseudomonadati</taxon>
        <taxon>Acidobacteriota</taxon>
        <taxon>Terriglobia</taxon>
        <taxon>Bryobacterales</taxon>
        <taxon>Solibacteraceae</taxon>
        <taxon>Candidatus Solibacter</taxon>
    </lineage>
</organism>
<dbReference type="PANTHER" id="PTHR46382">
    <property type="entry name" value="PHOSPHATIDATE CYTIDYLYLTRANSFERASE"/>
    <property type="match status" value="1"/>
</dbReference>
<dbReference type="InParanoid" id="Q021Z6"/>
<dbReference type="InterPro" id="IPR000374">
    <property type="entry name" value="PC_trans"/>
</dbReference>
<dbReference type="GO" id="GO:0004605">
    <property type="term" value="F:phosphatidate cytidylyltransferase activity"/>
    <property type="evidence" value="ECO:0007669"/>
    <property type="project" value="UniProtKB-EC"/>
</dbReference>
<evidence type="ECO:0000256" key="16">
    <source>
        <dbReference type="ARBA" id="ARBA00023209"/>
    </source>
</evidence>
<comment type="pathway">
    <text evidence="4">Lipid metabolism.</text>
</comment>